<evidence type="ECO:0000256" key="1">
    <source>
        <dbReference type="ARBA" id="ARBA00004173"/>
    </source>
</evidence>
<feature type="compositionally biased region" description="Low complexity" evidence="5">
    <location>
        <begin position="64"/>
        <end position="74"/>
    </location>
</feature>
<proteinExistence type="inferred from homology"/>
<accession>A0AAD5DIK4</accession>
<dbReference type="Pfam" id="PF07534">
    <property type="entry name" value="TLD"/>
    <property type="match status" value="1"/>
</dbReference>
<organism evidence="7 8">
    <name type="scientific">Chlorella ohadii</name>
    <dbReference type="NCBI Taxonomy" id="2649997"/>
    <lineage>
        <taxon>Eukaryota</taxon>
        <taxon>Viridiplantae</taxon>
        <taxon>Chlorophyta</taxon>
        <taxon>core chlorophytes</taxon>
        <taxon>Trebouxiophyceae</taxon>
        <taxon>Chlorellales</taxon>
        <taxon>Chlorellaceae</taxon>
        <taxon>Chlorella clade</taxon>
        <taxon>Chlorella</taxon>
    </lineage>
</organism>
<feature type="compositionally biased region" description="Low complexity" evidence="5">
    <location>
        <begin position="20"/>
        <end position="29"/>
    </location>
</feature>
<evidence type="ECO:0000256" key="4">
    <source>
        <dbReference type="ARBA" id="ARBA00040604"/>
    </source>
</evidence>
<dbReference type="GO" id="GO:0005739">
    <property type="term" value="C:mitochondrion"/>
    <property type="evidence" value="ECO:0007669"/>
    <property type="project" value="UniProtKB-SubCell"/>
</dbReference>
<comment type="similarity">
    <text evidence="2">Belongs to the OXR1 family.</text>
</comment>
<dbReference type="PROSITE" id="PS51886">
    <property type="entry name" value="TLDC"/>
    <property type="match status" value="1"/>
</dbReference>
<dbReference type="PANTHER" id="PTHR23354:SF62">
    <property type="entry name" value="MUSTARD, ISOFORM V"/>
    <property type="match status" value="1"/>
</dbReference>
<evidence type="ECO:0000259" key="6">
    <source>
        <dbReference type="PROSITE" id="PS51886"/>
    </source>
</evidence>
<keyword evidence="8" id="KW-1185">Reference proteome</keyword>
<dbReference type="PANTHER" id="PTHR23354">
    <property type="entry name" value="NUCLEOLAR PROTEIN 7/ESTROGEN RECEPTOR COACTIVATOR-RELATED"/>
    <property type="match status" value="1"/>
</dbReference>
<feature type="compositionally biased region" description="Basic residues" evidence="5">
    <location>
        <begin position="33"/>
        <end position="46"/>
    </location>
</feature>
<dbReference type="AlphaFoldDB" id="A0AAD5DIK4"/>
<feature type="domain" description="TLDc" evidence="6">
    <location>
        <begin position="241"/>
        <end position="406"/>
    </location>
</feature>
<evidence type="ECO:0000256" key="2">
    <source>
        <dbReference type="ARBA" id="ARBA00009540"/>
    </source>
</evidence>
<feature type="compositionally biased region" description="Basic and acidic residues" evidence="5">
    <location>
        <begin position="50"/>
        <end position="59"/>
    </location>
</feature>
<dbReference type="EMBL" id="JADXDR010000119">
    <property type="protein sequence ID" value="KAI7838697.1"/>
    <property type="molecule type" value="Genomic_DNA"/>
</dbReference>
<sequence length="406" mass="43605">MLRCLCASPAATQEAEVARRAGAQQQAGQAGRGAKRQRRQKKRKGMLSRLLEEVGRMDSGHLTAAGGAAAASRRPSSRGGGSAAGSLVGSPGQARTVPVLQQAAEPQQQAAAQQQQQQRRGSAAGDGGGGGSEDGEEEEAEEPQRRSGWNILGGVPFLPRVLELLSPKATDEEEEGEEGEEGGRGQPPAPTSPGGSSLYPTLAEVEAPPREDDEDLQGTTTDPAPLEPGQQPLPALSEASTLMSEDHIRALAAAVPARFRQARWALLYSTARDGISLQTMLRNAGRHAPTVLVVRDFQRHVFGAYCSEPWRLDKRFFGTGETFVFTLEPRRAAWFWWWRRMAKEHNDYFQWCSSEAIAVGGAGGYALWLDADLTRGISRNCTTFGNASLAGQEEFAVGSVELWGLS</sequence>
<evidence type="ECO:0000313" key="8">
    <source>
        <dbReference type="Proteomes" id="UP001205105"/>
    </source>
</evidence>
<keyword evidence="3" id="KW-0496">Mitochondrion</keyword>
<protein>
    <recommendedName>
        <fullName evidence="4">Oxidation resistance protein 1</fullName>
    </recommendedName>
</protein>
<feature type="compositionally biased region" description="Low complexity" evidence="5">
    <location>
        <begin position="101"/>
        <end position="123"/>
    </location>
</feature>
<comment type="caution">
    <text evidence="7">The sequence shown here is derived from an EMBL/GenBank/DDBJ whole genome shotgun (WGS) entry which is preliminary data.</text>
</comment>
<evidence type="ECO:0000256" key="3">
    <source>
        <dbReference type="ARBA" id="ARBA00023128"/>
    </source>
</evidence>
<feature type="region of interest" description="Disordered" evidence="5">
    <location>
        <begin position="169"/>
        <end position="233"/>
    </location>
</feature>
<reference evidence="7" key="1">
    <citation type="submission" date="2020-11" db="EMBL/GenBank/DDBJ databases">
        <title>Chlorella ohadii genome sequencing and assembly.</title>
        <authorList>
            <person name="Murik O."/>
            <person name="Treves H."/>
            <person name="Kedem I."/>
            <person name="Shotland Y."/>
            <person name="Kaplan A."/>
        </authorList>
    </citation>
    <scope>NUCLEOTIDE SEQUENCE</scope>
    <source>
        <strain evidence="7">1</strain>
    </source>
</reference>
<feature type="region of interest" description="Disordered" evidence="5">
    <location>
        <begin position="7"/>
        <end position="152"/>
    </location>
</feature>
<comment type="subcellular location">
    <subcellularLocation>
        <location evidence="1">Mitochondrion</location>
    </subcellularLocation>
</comment>
<dbReference type="SMART" id="SM00584">
    <property type="entry name" value="TLDc"/>
    <property type="match status" value="1"/>
</dbReference>
<dbReference type="InterPro" id="IPR006571">
    <property type="entry name" value="TLDc_dom"/>
</dbReference>
<evidence type="ECO:0000313" key="7">
    <source>
        <dbReference type="EMBL" id="KAI7838697.1"/>
    </source>
</evidence>
<name>A0AAD5DIK4_9CHLO</name>
<evidence type="ECO:0000256" key="5">
    <source>
        <dbReference type="SAM" id="MobiDB-lite"/>
    </source>
</evidence>
<gene>
    <name evidence="7" type="ORF">COHA_007496</name>
</gene>
<dbReference type="Proteomes" id="UP001205105">
    <property type="component" value="Unassembled WGS sequence"/>
</dbReference>
<feature type="compositionally biased region" description="Acidic residues" evidence="5">
    <location>
        <begin position="171"/>
        <end position="180"/>
    </location>
</feature>